<dbReference type="AlphaFoldDB" id="A0A0C9YMN8"/>
<dbReference type="HOGENOM" id="CLU_018552_1_1_1"/>
<evidence type="ECO:0000256" key="2">
    <source>
        <dbReference type="ARBA" id="ARBA00022723"/>
    </source>
</evidence>
<sequence>MVDGTLVPLYACPAFFGNSWYDHKSNYSLNVLIVSTPDLCIVDYSVGLPGSWHDASAFAETCIFHEHDVLLEEGEWLFVDTAYPLHDWPEKDTEENTTYNYYVSKVCIQSEYAVGYLKGTWQSLRGLYYACL</sequence>
<dbReference type="Proteomes" id="UP000054018">
    <property type="component" value="Unassembled WGS sequence"/>
</dbReference>
<accession>A0A0C9YMN8</accession>
<name>A0A0C9YMN8_9AGAM</name>
<dbReference type="Pfam" id="PF13359">
    <property type="entry name" value="DDE_Tnp_4"/>
    <property type="match status" value="1"/>
</dbReference>
<feature type="domain" description="DDE Tnp4" evidence="3">
    <location>
        <begin position="2"/>
        <end position="126"/>
    </location>
</feature>
<reference evidence="5" key="2">
    <citation type="submission" date="2015-01" db="EMBL/GenBank/DDBJ databases">
        <title>Evolutionary Origins and Diversification of the Mycorrhizal Mutualists.</title>
        <authorList>
            <consortium name="DOE Joint Genome Institute"/>
            <consortium name="Mycorrhizal Genomics Consortium"/>
            <person name="Kohler A."/>
            <person name="Kuo A."/>
            <person name="Nagy L.G."/>
            <person name="Floudas D."/>
            <person name="Copeland A."/>
            <person name="Barry K.W."/>
            <person name="Cichocki N."/>
            <person name="Veneault-Fourrey C."/>
            <person name="LaButti K."/>
            <person name="Lindquist E.A."/>
            <person name="Lipzen A."/>
            <person name="Lundell T."/>
            <person name="Morin E."/>
            <person name="Murat C."/>
            <person name="Riley R."/>
            <person name="Ohm R."/>
            <person name="Sun H."/>
            <person name="Tunlid A."/>
            <person name="Henrissat B."/>
            <person name="Grigoriev I.V."/>
            <person name="Hibbett D.S."/>
            <person name="Martin F."/>
        </authorList>
    </citation>
    <scope>NUCLEOTIDE SEQUENCE [LARGE SCALE GENOMIC DNA]</scope>
    <source>
        <strain evidence="5">441</strain>
    </source>
</reference>
<dbReference type="InterPro" id="IPR027806">
    <property type="entry name" value="HARBI1_dom"/>
</dbReference>
<dbReference type="GO" id="GO:0046872">
    <property type="term" value="F:metal ion binding"/>
    <property type="evidence" value="ECO:0007669"/>
    <property type="project" value="UniProtKB-KW"/>
</dbReference>
<evidence type="ECO:0000259" key="3">
    <source>
        <dbReference type="Pfam" id="PF13359"/>
    </source>
</evidence>
<evidence type="ECO:0000313" key="4">
    <source>
        <dbReference type="EMBL" id="KIK17976.1"/>
    </source>
</evidence>
<reference evidence="4 5" key="1">
    <citation type="submission" date="2014-04" db="EMBL/GenBank/DDBJ databases">
        <authorList>
            <consortium name="DOE Joint Genome Institute"/>
            <person name="Kuo A."/>
            <person name="Kohler A."/>
            <person name="Costa M.D."/>
            <person name="Nagy L.G."/>
            <person name="Floudas D."/>
            <person name="Copeland A."/>
            <person name="Barry K.W."/>
            <person name="Cichocki N."/>
            <person name="Veneault-Fourrey C."/>
            <person name="LaButti K."/>
            <person name="Lindquist E.A."/>
            <person name="Lipzen A."/>
            <person name="Lundell T."/>
            <person name="Morin E."/>
            <person name="Murat C."/>
            <person name="Sun H."/>
            <person name="Tunlid A."/>
            <person name="Henrissat B."/>
            <person name="Grigoriev I.V."/>
            <person name="Hibbett D.S."/>
            <person name="Martin F."/>
            <person name="Nordberg H.P."/>
            <person name="Cantor M.N."/>
            <person name="Hua S.X."/>
        </authorList>
    </citation>
    <scope>NUCLEOTIDE SEQUENCE [LARGE SCALE GENOMIC DNA]</scope>
    <source>
        <strain evidence="4 5">441</strain>
    </source>
</reference>
<organism evidence="4 5">
    <name type="scientific">Pisolithus microcarpus 441</name>
    <dbReference type="NCBI Taxonomy" id="765257"/>
    <lineage>
        <taxon>Eukaryota</taxon>
        <taxon>Fungi</taxon>
        <taxon>Dikarya</taxon>
        <taxon>Basidiomycota</taxon>
        <taxon>Agaricomycotina</taxon>
        <taxon>Agaricomycetes</taxon>
        <taxon>Agaricomycetidae</taxon>
        <taxon>Boletales</taxon>
        <taxon>Sclerodermatineae</taxon>
        <taxon>Pisolithaceae</taxon>
        <taxon>Pisolithus</taxon>
    </lineage>
</organism>
<gene>
    <name evidence="4" type="ORF">PISMIDRAFT_30623</name>
</gene>
<evidence type="ECO:0000313" key="5">
    <source>
        <dbReference type="Proteomes" id="UP000054018"/>
    </source>
</evidence>
<evidence type="ECO:0000256" key="1">
    <source>
        <dbReference type="ARBA" id="ARBA00001968"/>
    </source>
</evidence>
<comment type="cofactor">
    <cofactor evidence="1">
        <name>a divalent metal cation</name>
        <dbReference type="ChEBI" id="CHEBI:60240"/>
    </cofactor>
</comment>
<dbReference type="EMBL" id="KN833815">
    <property type="protein sequence ID" value="KIK17976.1"/>
    <property type="molecule type" value="Genomic_DNA"/>
</dbReference>
<protein>
    <recommendedName>
        <fullName evidence="3">DDE Tnp4 domain-containing protein</fullName>
    </recommendedName>
</protein>
<proteinExistence type="predicted"/>
<dbReference type="OrthoDB" id="2641813at2759"/>
<keyword evidence="2" id="KW-0479">Metal-binding</keyword>
<keyword evidence="5" id="KW-1185">Reference proteome</keyword>